<protein>
    <submittedName>
        <fullName evidence="2">Uncharacterized protein</fullName>
    </submittedName>
</protein>
<keyword evidence="1" id="KW-1133">Transmembrane helix</keyword>
<name>A0A699WNW7_TANCI</name>
<organism evidence="2">
    <name type="scientific">Tanacetum cinerariifolium</name>
    <name type="common">Dalmatian daisy</name>
    <name type="synonym">Chrysanthemum cinerariifolium</name>
    <dbReference type="NCBI Taxonomy" id="118510"/>
    <lineage>
        <taxon>Eukaryota</taxon>
        <taxon>Viridiplantae</taxon>
        <taxon>Streptophyta</taxon>
        <taxon>Embryophyta</taxon>
        <taxon>Tracheophyta</taxon>
        <taxon>Spermatophyta</taxon>
        <taxon>Magnoliopsida</taxon>
        <taxon>eudicotyledons</taxon>
        <taxon>Gunneridae</taxon>
        <taxon>Pentapetalae</taxon>
        <taxon>asterids</taxon>
        <taxon>campanulids</taxon>
        <taxon>Asterales</taxon>
        <taxon>Asteraceae</taxon>
        <taxon>Asteroideae</taxon>
        <taxon>Anthemideae</taxon>
        <taxon>Anthemidinae</taxon>
        <taxon>Tanacetum</taxon>
    </lineage>
</organism>
<feature type="transmembrane region" description="Helical" evidence="1">
    <location>
        <begin position="15"/>
        <end position="35"/>
    </location>
</feature>
<gene>
    <name evidence="2" type="ORF">Tci_920488</name>
</gene>
<accession>A0A699WNW7</accession>
<proteinExistence type="predicted"/>
<feature type="transmembrane region" description="Helical" evidence="1">
    <location>
        <begin position="41"/>
        <end position="62"/>
    </location>
</feature>
<keyword evidence="1" id="KW-0812">Transmembrane</keyword>
<keyword evidence="1" id="KW-0472">Membrane</keyword>
<sequence>IKLVRLACHKVRVRASIYIGVVVTIPMVVALKSSINISPNVVVIIPPTISIFVVVDVVADLYDDSRKHILRLFSDNCGDIRVSTFVAIISSPASAISAIVVGCPC</sequence>
<dbReference type="AlphaFoldDB" id="A0A699WNW7"/>
<evidence type="ECO:0000313" key="2">
    <source>
        <dbReference type="EMBL" id="GFD48519.1"/>
    </source>
</evidence>
<dbReference type="EMBL" id="BKCJ011723965">
    <property type="protein sequence ID" value="GFD48519.1"/>
    <property type="molecule type" value="Genomic_DNA"/>
</dbReference>
<feature type="non-terminal residue" evidence="2">
    <location>
        <position position="1"/>
    </location>
</feature>
<comment type="caution">
    <text evidence="2">The sequence shown here is derived from an EMBL/GenBank/DDBJ whole genome shotgun (WGS) entry which is preliminary data.</text>
</comment>
<reference evidence="2" key="1">
    <citation type="journal article" date="2019" name="Sci. Rep.">
        <title>Draft genome of Tanacetum cinerariifolium, the natural source of mosquito coil.</title>
        <authorList>
            <person name="Yamashiro T."/>
            <person name="Shiraishi A."/>
            <person name="Satake H."/>
            <person name="Nakayama K."/>
        </authorList>
    </citation>
    <scope>NUCLEOTIDE SEQUENCE</scope>
</reference>
<evidence type="ECO:0000256" key="1">
    <source>
        <dbReference type="SAM" id="Phobius"/>
    </source>
</evidence>